<dbReference type="GO" id="GO:0047936">
    <property type="term" value="F:glucose 1-dehydrogenase [NAD(P)+] activity"/>
    <property type="evidence" value="ECO:0007669"/>
    <property type="project" value="UniProtKB-EC"/>
</dbReference>
<comment type="caution">
    <text evidence="2">The sequence shown here is derived from an EMBL/GenBank/DDBJ whole genome shotgun (WGS) entry which is preliminary data.</text>
</comment>
<dbReference type="EMBL" id="JAFBRM010000006">
    <property type="protein sequence ID" value="MBM1715517.1"/>
    <property type="molecule type" value="Genomic_DNA"/>
</dbReference>
<gene>
    <name evidence="2" type="ORF">JQV55_18255</name>
</gene>
<dbReference type="AlphaFoldDB" id="A0AAE2W2L9"/>
<dbReference type="Gene3D" id="3.40.50.720">
    <property type="entry name" value="NAD(P)-binding Rossmann-like Domain"/>
    <property type="match status" value="1"/>
</dbReference>
<name>A0AAE2W2L9_9RHOB</name>
<dbReference type="PRINTS" id="PR00081">
    <property type="entry name" value="GDHRDH"/>
</dbReference>
<dbReference type="InterPro" id="IPR002347">
    <property type="entry name" value="SDR_fam"/>
</dbReference>
<protein>
    <submittedName>
        <fullName evidence="2">Glucose 1-dehydrogenase</fullName>
        <ecNumber evidence="2">1.1.1.47</ecNumber>
    </submittedName>
</protein>
<dbReference type="PANTHER" id="PTHR42879">
    <property type="entry name" value="3-OXOACYL-(ACYL-CARRIER-PROTEIN) REDUCTASE"/>
    <property type="match status" value="1"/>
</dbReference>
<evidence type="ECO:0000313" key="2">
    <source>
        <dbReference type="EMBL" id="MBM1715517.1"/>
    </source>
</evidence>
<organism evidence="2 3">
    <name type="scientific">Sulfitobacter geojensis</name>
    <dbReference type="NCBI Taxonomy" id="1342299"/>
    <lineage>
        <taxon>Bacteria</taxon>
        <taxon>Pseudomonadati</taxon>
        <taxon>Pseudomonadota</taxon>
        <taxon>Alphaproteobacteria</taxon>
        <taxon>Rhodobacterales</taxon>
        <taxon>Roseobacteraceae</taxon>
        <taxon>Sulfitobacter</taxon>
    </lineage>
</organism>
<dbReference type="EC" id="1.1.1.47" evidence="2"/>
<dbReference type="InterPro" id="IPR050259">
    <property type="entry name" value="SDR"/>
</dbReference>
<dbReference type="PANTHER" id="PTHR42879:SF2">
    <property type="entry name" value="3-OXOACYL-[ACYL-CARRIER-PROTEIN] REDUCTASE FABG"/>
    <property type="match status" value="1"/>
</dbReference>
<dbReference type="Pfam" id="PF13561">
    <property type="entry name" value="adh_short_C2"/>
    <property type="match status" value="1"/>
</dbReference>
<comment type="similarity">
    <text evidence="1">Belongs to the short-chain dehydrogenases/reductases (SDR) family.</text>
</comment>
<dbReference type="InterPro" id="IPR036291">
    <property type="entry name" value="NAD(P)-bd_dom_sf"/>
</dbReference>
<evidence type="ECO:0000313" key="3">
    <source>
        <dbReference type="Proteomes" id="UP000732193"/>
    </source>
</evidence>
<dbReference type="InterPro" id="IPR020904">
    <property type="entry name" value="Sc_DH/Rdtase_CS"/>
</dbReference>
<keyword evidence="2" id="KW-0560">Oxidoreductase</keyword>
<dbReference type="NCBIfam" id="NF005559">
    <property type="entry name" value="PRK07231.1"/>
    <property type="match status" value="1"/>
</dbReference>
<dbReference type="RefSeq" id="WP_203243283.1">
    <property type="nucleotide sequence ID" value="NZ_JAFBRH010000006.1"/>
</dbReference>
<sequence>MRGLKGKRVILTGGGSGIGRAVCERFGEEGSEVAVFDMNEEGAQETVQHIVDAGGKAVAFKVDITDRAQVNKAVAEFEASGPIDILVNNAGWDVVKPFLDSDVDHWKKVIDINLYGPLNMHHAVLPGMVENGGGRVVNIASDAGRVGSSGESVYAACKGGIISFTKTVARELARKGIQLNAVAPGPTDTPLLAQFAEGDVGAKIAEGLKRAIPMKRLGQPSDYPGIICFLASDDAGFITGQVISVSGGLSMHG</sequence>
<dbReference type="PRINTS" id="PR00080">
    <property type="entry name" value="SDRFAMILY"/>
</dbReference>
<reference evidence="2 3" key="1">
    <citation type="submission" date="2021-01" db="EMBL/GenBank/DDBJ databases">
        <title>Diatom-associated Roseobacters Show Island Model of Population Structure.</title>
        <authorList>
            <person name="Qu L."/>
            <person name="Feng X."/>
            <person name="Chen Y."/>
            <person name="Li L."/>
            <person name="Wang X."/>
            <person name="Hu Z."/>
            <person name="Wang H."/>
            <person name="Luo H."/>
        </authorList>
    </citation>
    <scope>NUCLEOTIDE SEQUENCE [LARGE SCALE GENOMIC DNA]</scope>
    <source>
        <strain evidence="2 3">TR60-84</strain>
    </source>
</reference>
<dbReference type="GO" id="GO:0032787">
    <property type="term" value="P:monocarboxylic acid metabolic process"/>
    <property type="evidence" value="ECO:0007669"/>
    <property type="project" value="UniProtKB-ARBA"/>
</dbReference>
<dbReference type="Proteomes" id="UP000732193">
    <property type="component" value="Unassembled WGS sequence"/>
</dbReference>
<proteinExistence type="inferred from homology"/>
<accession>A0AAE2W2L9</accession>
<dbReference type="SUPFAM" id="SSF51735">
    <property type="entry name" value="NAD(P)-binding Rossmann-fold domains"/>
    <property type="match status" value="1"/>
</dbReference>
<dbReference type="PROSITE" id="PS00061">
    <property type="entry name" value="ADH_SHORT"/>
    <property type="match status" value="1"/>
</dbReference>
<keyword evidence="3" id="KW-1185">Reference proteome</keyword>
<dbReference type="FunFam" id="3.40.50.720:FF:000084">
    <property type="entry name" value="Short-chain dehydrogenase reductase"/>
    <property type="match status" value="1"/>
</dbReference>
<evidence type="ECO:0000256" key="1">
    <source>
        <dbReference type="ARBA" id="ARBA00006484"/>
    </source>
</evidence>